<dbReference type="EC" id="5.6.1.7" evidence="6"/>
<dbReference type="NCBIfam" id="NF009489">
    <property type="entry name" value="PRK12851.1"/>
    <property type="match status" value="1"/>
</dbReference>
<dbReference type="RefSeq" id="WP_221555506.1">
    <property type="nucleotide sequence ID" value="NZ_JAIGNO010000002.1"/>
</dbReference>
<dbReference type="NCBIfam" id="TIGR02348">
    <property type="entry name" value="GroEL"/>
    <property type="match status" value="1"/>
</dbReference>
<dbReference type="SUPFAM" id="SSF54849">
    <property type="entry name" value="GroEL-intermediate domain like"/>
    <property type="match status" value="1"/>
</dbReference>
<comment type="function">
    <text evidence="6 8">Together with its co-chaperonin GroES, plays an essential role in assisting protein folding. The GroEL-GroES system forms a nano-cage that allows encapsulation of the non-native substrate proteins and provides a physical environment optimized to promote and accelerate protein folding.</text>
</comment>
<dbReference type="SUPFAM" id="SSF48592">
    <property type="entry name" value="GroEL equatorial domain-like"/>
    <property type="match status" value="1"/>
</dbReference>
<dbReference type="SUPFAM" id="SSF52029">
    <property type="entry name" value="GroEL apical domain-like"/>
    <property type="match status" value="1"/>
</dbReference>
<feature type="binding site" evidence="6">
    <location>
        <begin position="87"/>
        <end position="91"/>
    </location>
    <ligand>
        <name>ATP</name>
        <dbReference type="ChEBI" id="CHEBI:30616"/>
    </ligand>
</feature>
<evidence type="ECO:0000256" key="1">
    <source>
        <dbReference type="ARBA" id="ARBA00006607"/>
    </source>
</evidence>
<comment type="subcellular location">
    <subcellularLocation>
        <location evidence="6">Cytoplasm</location>
    </subcellularLocation>
</comment>
<protein>
    <recommendedName>
        <fullName evidence="6">Chaperonin GroEL</fullName>
        <ecNumber evidence="6">5.6.1.7</ecNumber>
    </recommendedName>
    <alternativeName>
        <fullName evidence="6">60 kDa chaperonin</fullName>
    </alternativeName>
    <alternativeName>
        <fullName evidence="6">Chaperonin-60</fullName>
        <shortName evidence="6">Cpn60</shortName>
    </alternativeName>
</protein>
<evidence type="ECO:0000256" key="4">
    <source>
        <dbReference type="ARBA" id="ARBA00023186"/>
    </source>
</evidence>
<gene>
    <name evidence="6 9" type="primary">groL</name>
    <name evidence="6" type="synonym">groEL</name>
    <name evidence="9" type="ORF">K3174_03360</name>
</gene>
<feature type="binding site" evidence="6">
    <location>
        <begin position="30"/>
        <end position="33"/>
    </location>
    <ligand>
        <name>ATP</name>
        <dbReference type="ChEBI" id="CHEBI:30616"/>
    </ligand>
</feature>
<evidence type="ECO:0000313" key="9">
    <source>
        <dbReference type="EMBL" id="MBX7481553.1"/>
    </source>
</evidence>
<keyword evidence="4 6" id="KW-0143">Chaperone</keyword>
<organism evidence="9 10">
    <name type="scientific">Qipengyuania qiaonensis</name>
    <dbReference type="NCBI Taxonomy" id="2867240"/>
    <lineage>
        <taxon>Bacteria</taxon>
        <taxon>Pseudomonadati</taxon>
        <taxon>Pseudomonadota</taxon>
        <taxon>Alphaproteobacteria</taxon>
        <taxon>Sphingomonadales</taxon>
        <taxon>Erythrobacteraceae</taxon>
        <taxon>Qipengyuania</taxon>
    </lineage>
</organism>
<dbReference type="HAMAP" id="MF_00600">
    <property type="entry name" value="CH60"/>
    <property type="match status" value="1"/>
</dbReference>
<dbReference type="Gene3D" id="1.10.560.10">
    <property type="entry name" value="GroEL-like equatorial domain"/>
    <property type="match status" value="1"/>
</dbReference>
<feature type="binding site" evidence="6">
    <location>
        <begin position="480"/>
        <end position="482"/>
    </location>
    <ligand>
        <name>ATP</name>
        <dbReference type="ChEBI" id="CHEBI:30616"/>
    </ligand>
</feature>
<dbReference type="PRINTS" id="PR00298">
    <property type="entry name" value="CHAPERONIN60"/>
</dbReference>
<keyword evidence="6" id="KW-0963">Cytoplasm</keyword>
<accession>A0ABS7J2K3</accession>
<dbReference type="Gene3D" id="3.50.7.10">
    <property type="entry name" value="GroEL"/>
    <property type="match status" value="1"/>
</dbReference>
<dbReference type="InterPro" id="IPR001844">
    <property type="entry name" value="Cpn60/GroEL"/>
</dbReference>
<proteinExistence type="inferred from homology"/>
<dbReference type="InterPro" id="IPR027413">
    <property type="entry name" value="GROEL-like_equatorial_sf"/>
</dbReference>
<dbReference type="PROSITE" id="PS00296">
    <property type="entry name" value="CHAPERONINS_CPN60"/>
    <property type="match status" value="1"/>
</dbReference>
<keyword evidence="3 6" id="KW-0067">ATP-binding</keyword>
<evidence type="ECO:0000256" key="7">
    <source>
        <dbReference type="RuleBase" id="RU000418"/>
    </source>
</evidence>
<dbReference type="NCBIfam" id="NF009488">
    <property type="entry name" value="PRK12850.1"/>
    <property type="match status" value="1"/>
</dbReference>
<sequence length="548" mass="57406">MAAKDVKFSRDAREGIQRGVDTLANAVKVTLGPKGRNVVIDKSFGAPRITKDGVTVAKEIELKDKFENMGAQMLKEVASKSNDAAGDGTTTATVLAQSIVTEGMKSVAAGMNPMDLKRGIDVAVAKVVEDLAARSKDVSGSSEIAQVGIISANGDIEVGEKIAEAMEKVGKEGVITVDESKGLEFELETVEGMQFDRGYLSPYFITNPDKMTVELDNPYILIHEKKLSNLQSMLPVLEAAVQSGRPLLIIAEDIEGEALATLVVNKLRGGLKVAAVKAPGFGDRRKAMLGDIAILTKGEMISEDLGIKLENVTLGMLGEAKRVTIDKDNTTIVDGAGDEADIKARVGEIRTQIDNTSSDYDREKLQERLAKLAGGVAVIKVGGATEVEVKERKDRVDDALHATRAAVEEGIVPGGGTALLYAAKALDGLTGGNDDQTRGIDIVRRALAAPVRQIAANAGHDGAVVAGKLTDGNDESLGFNAATDTYENLVSAGVIDPTKVVRTALQNAASVAGLLITTEAAIVEKPEDKAAAPMPDMGGMGGMGGMGF</sequence>
<comment type="similarity">
    <text evidence="1 6 7">Belongs to the chaperonin (HSP60) family.</text>
</comment>
<dbReference type="InterPro" id="IPR002423">
    <property type="entry name" value="Cpn60/GroEL/TCP-1"/>
</dbReference>
<evidence type="ECO:0000256" key="5">
    <source>
        <dbReference type="ARBA" id="ARBA00023235"/>
    </source>
</evidence>
<dbReference type="CDD" id="cd03344">
    <property type="entry name" value="GroEL"/>
    <property type="match status" value="1"/>
</dbReference>
<feature type="binding site" evidence="6">
    <location>
        <position position="496"/>
    </location>
    <ligand>
        <name>ATP</name>
        <dbReference type="ChEBI" id="CHEBI:30616"/>
    </ligand>
</feature>
<dbReference type="Proteomes" id="UP000755104">
    <property type="component" value="Unassembled WGS sequence"/>
</dbReference>
<dbReference type="Gene3D" id="3.30.260.10">
    <property type="entry name" value="TCP-1-like chaperonin intermediate domain"/>
    <property type="match status" value="1"/>
</dbReference>
<evidence type="ECO:0000313" key="10">
    <source>
        <dbReference type="Proteomes" id="UP000755104"/>
    </source>
</evidence>
<dbReference type="NCBIfam" id="NF000592">
    <property type="entry name" value="PRK00013.1"/>
    <property type="match status" value="1"/>
</dbReference>
<feature type="binding site" evidence="6">
    <location>
        <position position="51"/>
    </location>
    <ligand>
        <name>ATP</name>
        <dbReference type="ChEBI" id="CHEBI:30616"/>
    </ligand>
</feature>
<keyword evidence="2 6" id="KW-0547">Nucleotide-binding</keyword>
<comment type="caution">
    <text evidence="9">The sequence shown here is derived from an EMBL/GenBank/DDBJ whole genome shotgun (WGS) entry which is preliminary data.</text>
</comment>
<keyword evidence="5 6" id="KW-0413">Isomerase</keyword>
<dbReference type="InterPro" id="IPR027410">
    <property type="entry name" value="TCP-1-like_intermed_sf"/>
</dbReference>
<dbReference type="EMBL" id="JAIGNO010000002">
    <property type="protein sequence ID" value="MBX7481553.1"/>
    <property type="molecule type" value="Genomic_DNA"/>
</dbReference>
<evidence type="ECO:0000256" key="2">
    <source>
        <dbReference type="ARBA" id="ARBA00022741"/>
    </source>
</evidence>
<evidence type="ECO:0000256" key="6">
    <source>
        <dbReference type="HAMAP-Rule" id="MF_00600"/>
    </source>
</evidence>
<dbReference type="NCBIfam" id="NF009487">
    <property type="entry name" value="PRK12849.1"/>
    <property type="match status" value="1"/>
</dbReference>
<evidence type="ECO:0000256" key="3">
    <source>
        <dbReference type="ARBA" id="ARBA00022840"/>
    </source>
</evidence>
<name>A0ABS7J2K3_9SPHN</name>
<dbReference type="PANTHER" id="PTHR45633">
    <property type="entry name" value="60 KDA HEAT SHOCK PROTEIN, MITOCHONDRIAL"/>
    <property type="match status" value="1"/>
</dbReference>
<reference evidence="9 10" key="1">
    <citation type="submission" date="2021-08" db="EMBL/GenBank/DDBJ databases">
        <title>Comparative Genomics Analysis of the Genus Qipengyuania Reveals Extensive Genetic Diversity and Metabolic Versatility, Including the Description of Fifteen Novel Species.</title>
        <authorList>
            <person name="Liu Y."/>
        </authorList>
    </citation>
    <scope>NUCLEOTIDE SEQUENCE [LARGE SCALE GENOMIC DNA]</scope>
    <source>
        <strain evidence="9 10">6D47A</strain>
    </source>
</reference>
<comment type="subunit">
    <text evidence="6 8">Forms a cylinder of 14 subunits composed of two heptameric rings stacked back-to-back. Interacts with the co-chaperonin GroES.</text>
</comment>
<keyword evidence="10" id="KW-1185">Reference proteome</keyword>
<dbReference type="InterPro" id="IPR027409">
    <property type="entry name" value="GroEL-like_apical_dom_sf"/>
</dbReference>
<feature type="binding site" evidence="6">
    <location>
        <position position="415"/>
    </location>
    <ligand>
        <name>ATP</name>
        <dbReference type="ChEBI" id="CHEBI:30616"/>
    </ligand>
</feature>
<dbReference type="Pfam" id="PF00118">
    <property type="entry name" value="Cpn60_TCP1"/>
    <property type="match status" value="1"/>
</dbReference>
<evidence type="ECO:0000256" key="8">
    <source>
        <dbReference type="RuleBase" id="RU000419"/>
    </source>
</evidence>
<dbReference type="InterPro" id="IPR018370">
    <property type="entry name" value="Chaperonin_Cpn60_CS"/>
</dbReference>